<accession>A0A8C3P719</accession>
<evidence type="ECO:0000256" key="6">
    <source>
        <dbReference type="SAM" id="SignalP"/>
    </source>
</evidence>
<dbReference type="GO" id="GO:0008203">
    <property type="term" value="P:cholesterol metabolic process"/>
    <property type="evidence" value="ECO:0007669"/>
    <property type="project" value="TreeGrafter"/>
</dbReference>
<keyword evidence="3 6" id="KW-0732">Signal</keyword>
<evidence type="ECO:0000256" key="3">
    <source>
        <dbReference type="ARBA" id="ARBA00022729"/>
    </source>
</evidence>
<evidence type="ECO:0000256" key="4">
    <source>
        <dbReference type="ARBA" id="ARBA00022737"/>
    </source>
</evidence>
<evidence type="ECO:0008006" key="9">
    <source>
        <dbReference type="Google" id="ProtNLM"/>
    </source>
</evidence>
<dbReference type="GO" id="GO:0120020">
    <property type="term" value="F:cholesterol transfer activity"/>
    <property type="evidence" value="ECO:0007669"/>
    <property type="project" value="TreeGrafter"/>
</dbReference>
<dbReference type="Gene3D" id="1.20.120.20">
    <property type="entry name" value="Apolipoprotein"/>
    <property type="match status" value="1"/>
</dbReference>
<reference evidence="7" key="2">
    <citation type="submission" date="2025-09" db="UniProtKB">
        <authorList>
            <consortium name="Ensembl"/>
        </authorList>
    </citation>
    <scope>IDENTIFICATION</scope>
</reference>
<evidence type="ECO:0000313" key="8">
    <source>
        <dbReference type="Proteomes" id="UP000694380"/>
    </source>
</evidence>
<dbReference type="GO" id="GO:0055090">
    <property type="term" value="P:acylglycerol homeostasis"/>
    <property type="evidence" value="ECO:0007669"/>
    <property type="project" value="TreeGrafter"/>
</dbReference>
<dbReference type="InterPro" id="IPR050163">
    <property type="entry name" value="Apolipoprotein_A1/A4/E"/>
</dbReference>
<name>A0A8C3P719_CHRPI</name>
<dbReference type="Proteomes" id="UP000694380">
    <property type="component" value="Unplaced"/>
</dbReference>
<keyword evidence="2" id="KW-0162">Chylomicron</keyword>
<dbReference type="PANTHER" id="PTHR18976">
    <property type="entry name" value="APOLIPOPROTEIN"/>
    <property type="match status" value="1"/>
</dbReference>
<dbReference type="GO" id="GO:0034361">
    <property type="term" value="C:very-low-density lipoprotein particle"/>
    <property type="evidence" value="ECO:0007669"/>
    <property type="project" value="TreeGrafter"/>
</dbReference>
<gene>
    <name evidence="7" type="primary">LOC101938898</name>
</gene>
<evidence type="ECO:0000256" key="1">
    <source>
        <dbReference type="ARBA" id="ARBA00022448"/>
    </source>
</evidence>
<evidence type="ECO:0000256" key="5">
    <source>
        <dbReference type="ARBA" id="ARBA00023055"/>
    </source>
</evidence>
<dbReference type="GO" id="GO:0033700">
    <property type="term" value="P:phospholipid efflux"/>
    <property type="evidence" value="ECO:0007669"/>
    <property type="project" value="TreeGrafter"/>
</dbReference>
<sequence length="161" mass="17751">MKLFALVLTLAVLAGSQASLLSDEPTPRLEQVREAFWEYMAKAEKIKELIHKSELGREINSRVSHSLLAAYSYGTEVQKQLPAVAQELVAKLSKDTDLLVQKVSGDLRELNQKVQPSIAELQKSVEELQAGLAPYAEGLLEQLHSQLGPYAQDLQGRLGSL</sequence>
<feature type="signal peptide" evidence="6">
    <location>
        <begin position="1"/>
        <end position="18"/>
    </location>
</feature>
<dbReference type="OMA" id="ESMREYR"/>
<keyword evidence="4" id="KW-0677">Repeat</keyword>
<protein>
    <recommendedName>
        <fullName evidence="9">Apolipoprotein A-IV</fullName>
    </recommendedName>
</protein>
<evidence type="ECO:0000313" key="7">
    <source>
        <dbReference type="Ensembl" id="ENSCPBP00000020456.1"/>
    </source>
</evidence>
<keyword evidence="1" id="KW-0813">Transport</keyword>
<dbReference type="GO" id="GO:1903561">
    <property type="term" value="C:extracellular vesicle"/>
    <property type="evidence" value="ECO:0007669"/>
    <property type="project" value="TreeGrafter"/>
</dbReference>
<dbReference type="AlphaFoldDB" id="A0A8C3P719"/>
<dbReference type="GO" id="GO:0042627">
    <property type="term" value="C:chylomicron"/>
    <property type="evidence" value="ECO:0007669"/>
    <property type="project" value="UniProtKB-KW"/>
</dbReference>
<feature type="chain" id="PRO_5034109111" description="Apolipoprotein A-IV" evidence="6">
    <location>
        <begin position="19"/>
        <end position="161"/>
    </location>
</feature>
<dbReference type="GO" id="GO:0005543">
    <property type="term" value="F:phospholipid binding"/>
    <property type="evidence" value="ECO:0007669"/>
    <property type="project" value="TreeGrafter"/>
</dbReference>
<reference evidence="7" key="1">
    <citation type="submission" date="2025-08" db="UniProtKB">
        <authorList>
            <consortium name="Ensembl"/>
        </authorList>
    </citation>
    <scope>IDENTIFICATION</scope>
</reference>
<keyword evidence="8" id="KW-1185">Reference proteome</keyword>
<dbReference type="Ensembl" id="ENSCPBT00000024087.1">
    <property type="protein sequence ID" value="ENSCPBP00000020456.1"/>
    <property type="gene ID" value="ENSCPBG00000014729.1"/>
</dbReference>
<dbReference type="GO" id="GO:0033344">
    <property type="term" value="P:cholesterol efflux"/>
    <property type="evidence" value="ECO:0007669"/>
    <property type="project" value="TreeGrafter"/>
</dbReference>
<dbReference type="SUPFAM" id="SSF47162">
    <property type="entry name" value="Apolipoprotein"/>
    <property type="match status" value="1"/>
</dbReference>
<evidence type="ECO:0000256" key="2">
    <source>
        <dbReference type="ARBA" id="ARBA00022513"/>
    </source>
</evidence>
<dbReference type="GO" id="GO:0034362">
    <property type="term" value="C:low-density lipoprotein particle"/>
    <property type="evidence" value="ECO:0007669"/>
    <property type="project" value="TreeGrafter"/>
</dbReference>
<dbReference type="PANTHER" id="PTHR18976:SF1">
    <property type="entry name" value="APOLIPOPROTEIN A-IV"/>
    <property type="match status" value="1"/>
</dbReference>
<dbReference type="GO" id="GO:0034364">
    <property type="term" value="C:high-density lipoprotein particle"/>
    <property type="evidence" value="ECO:0007669"/>
    <property type="project" value="TreeGrafter"/>
</dbReference>
<keyword evidence="5" id="KW-0445">Lipid transport</keyword>
<organism evidence="7 8">
    <name type="scientific">Chrysemys picta bellii</name>
    <name type="common">Western painted turtle</name>
    <name type="synonym">Emys bellii</name>
    <dbReference type="NCBI Taxonomy" id="8478"/>
    <lineage>
        <taxon>Eukaryota</taxon>
        <taxon>Metazoa</taxon>
        <taxon>Chordata</taxon>
        <taxon>Craniata</taxon>
        <taxon>Vertebrata</taxon>
        <taxon>Euteleostomi</taxon>
        <taxon>Archelosauria</taxon>
        <taxon>Testudinata</taxon>
        <taxon>Testudines</taxon>
        <taxon>Cryptodira</taxon>
        <taxon>Durocryptodira</taxon>
        <taxon>Testudinoidea</taxon>
        <taxon>Emydidae</taxon>
        <taxon>Chrysemys</taxon>
    </lineage>
</organism>
<proteinExistence type="predicted"/>
<dbReference type="GO" id="GO:0060228">
    <property type="term" value="F:phosphatidylcholine-sterol O-acyltransferase activator activity"/>
    <property type="evidence" value="ECO:0007669"/>
    <property type="project" value="TreeGrafter"/>
</dbReference>